<dbReference type="RefSeq" id="WP_055061235.1">
    <property type="nucleotide sequence ID" value="NZ_CVRQ01000010.1"/>
</dbReference>
<evidence type="ECO:0000313" key="1">
    <source>
        <dbReference type="EMBL" id="CRL34248.1"/>
    </source>
</evidence>
<protein>
    <submittedName>
        <fullName evidence="1">Uncharacterized protein</fullName>
    </submittedName>
</protein>
<reference evidence="2" key="1">
    <citation type="submission" date="2015-05" db="EMBL/GenBank/DDBJ databases">
        <authorList>
            <consortium name="Pathogen Informatics"/>
        </authorList>
    </citation>
    <scope>NUCLEOTIDE SEQUENCE [LARGE SCALE GENOMIC DNA]</scope>
    <source>
        <strain evidence="2">T1-815</strain>
    </source>
</reference>
<evidence type="ECO:0000313" key="2">
    <source>
        <dbReference type="Proteomes" id="UP000049472"/>
    </source>
</evidence>
<keyword evidence="2" id="KW-1185">Reference proteome</keyword>
<sequence>MQAYKDLVKALPGLKEDMPRAFYMLAELFDYGSFDICRSDDKYIIPYIMNDAVECYLTVENAVLKGDYHSEEEIISASLVLGSEKGYGLILHQQDNVVTLWFDNLHVHEACFKYHEIGHFWVKGQEQWRMLVYMVGTIADKYMYMGKEYCNETECFIQSLIYFAPFRRWTPVPGDLMEYHFPARVEGIDIMEELCREVSDTDYLKLIARYRANPCEKTEKLLSRHLADAKRVPLYQYIYKLVIKASKDYPERNYGNQINERIKEKRKALEKELLQKGYTGKYPVFSKKNTTVRVMEEQPYVTAILEWDDYKYKQQLMVSECSAKKYDGVNAGFFKGIGRHGRIVQV</sequence>
<dbReference type="InterPro" id="IPR024538">
    <property type="entry name" value="DUF3878"/>
</dbReference>
<dbReference type="AlphaFoldDB" id="A0A0M6WDQ2"/>
<dbReference type="Pfam" id="PF12994">
    <property type="entry name" value="DUF3878"/>
    <property type="match status" value="1"/>
</dbReference>
<organism evidence="1 2">
    <name type="scientific">Agathobacter rectalis</name>
    <dbReference type="NCBI Taxonomy" id="39491"/>
    <lineage>
        <taxon>Bacteria</taxon>
        <taxon>Bacillati</taxon>
        <taxon>Bacillota</taxon>
        <taxon>Clostridia</taxon>
        <taxon>Lachnospirales</taxon>
        <taxon>Lachnospiraceae</taxon>
        <taxon>Agathobacter</taxon>
    </lineage>
</organism>
<dbReference type="Proteomes" id="UP000049472">
    <property type="component" value="Unassembled WGS sequence"/>
</dbReference>
<accession>A0A0M6WDQ2</accession>
<name>A0A0M6WDQ2_9FIRM</name>
<dbReference type="EMBL" id="CVRQ01000010">
    <property type="protein sequence ID" value="CRL34248.1"/>
    <property type="molecule type" value="Genomic_DNA"/>
</dbReference>
<proteinExistence type="predicted"/>
<gene>
    <name evidence="1" type="ORF">T1815_07891</name>
</gene>